<organism evidence="3 4">
    <name type="scientific">Paenibacillus illinoisensis</name>
    <dbReference type="NCBI Taxonomy" id="59845"/>
    <lineage>
        <taxon>Bacteria</taxon>
        <taxon>Bacillati</taxon>
        <taxon>Bacillota</taxon>
        <taxon>Bacilli</taxon>
        <taxon>Bacillales</taxon>
        <taxon>Paenibacillaceae</taxon>
        <taxon>Paenibacillus</taxon>
    </lineage>
</organism>
<keyword evidence="2" id="KW-1133">Transmembrane helix</keyword>
<dbReference type="RefSeq" id="WP_095359417.1">
    <property type="nucleotide sequence ID" value="NZ_JAXBDC010000003.1"/>
</dbReference>
<dbReference type="AlphaFoldDB" id="A0A2W0CGB9"/>
<gene>
    <name evidence="3" type="ORF">PIL02S_03928</name>
</gene>
<feature type="transmembrane region" description="Helical" evidence="2">
    <location>
        <begin position="57"/>
        <end position="77"/>
    </location>
</feature>
<reference evidence="3 4" key="1">
    <citation type="submission" date="2018-01" db="EMBL/GenBank/DDBJ databases">
        <title>Genome sequence of the PGP bacterium Paenibacillus illinoisensis E3.</title>
        <authorList>
            <person name="Rolli E."/>
            <person name="Marasco R."/>
            <person name="Bessem C."/>
            <person name="Michoud G."/>
            <person name="Gaiarsa S."/>
            <person name="Borin S."/>
            <person name="Daffonchio D."/>
        </authorList>
    </citation>
    <scope>NUCLEOTIDE SEQUENCE [LARGE SCALE GENOMIC DNA]</scope>
    <source>
        <strain evidence="3 4">E3</strain>
    </source>
</reference>
<sequence length="90" mass="9801">MKPLRNKTLPQRSRISQSQSASRHSSPSVHIKNQSSKKTASNQRNTNYISSRTLDQLAVVAAILSLIAAAIGLYIAWKSLSIPDETAVVV</sequence>
<dbReference type="Proteomes" id="UP000247459">
    <property type="component" value="Unassembled WGS sequence"/>
</dbReference>
<evidence type="ECO:0000256" key="1">
    <source>
        <dbReference type="SAM" id="MobiDB-lite"/>
    </source>
</evidence>
<protein>
    <submittedName>
        <fullName evidence="3">Uncharacterized protein</fullName>
    </submittedName>
</protein>
<feature type="compositionally biased region" description="Polar residues" evidence="1">
    <location>
        <begin position="31"/>
        <end position="44"/>
    </location>
</feature>
<feature type="compositionally biased region" description="Low complexity" evidence="1">
    <location>
        <begin position="11"/>
        <end position="28"/>
    </location>
</feature>
<proteinExistence type="predicted"/>
<comment type="caution">
    <text evidence="3">The sequence shown here is derived from an EMBL/GenBank/DDBJ whole genome shotgun (WGS) entry which is preliminary data.</text>
</comment>
<evidence type="ECO:0000313" key="4">
    <source>
        <dbReference type="Proteomes" id="UP000247459"/>
    </source>
</evidence>
<evidence type="ECO:0000313" key="3">
    <source>
        <dbReference type="EMBL" id="PYY27375.1"/>
    </source>
</evidence>
<accession>A0A2W0CGB9</accession>
<dbReference type="EMBL" id="PRLG01000021">
    <property type="protein sequence ID" value="PYY27375.1"/>
    <property type="molecule type" value="Genomic_DNA"/>
</dbReference>
<keyword evidence="2" id="KW-0472">Membrane</keyword>
<feature type="region of interest" description="Disordered" evidence="1">
    <location>
        <begin position="1"/>
        <end position="44"/>
    </location>
</feature>
<evidence type="ECO:0000256" key="2">
    <source>
        <dbReference type="SAM" id="Phobius"/>
    </source>
</evidence>
<name>A0A2W0CGB9_9BACL</name>
<keyword evidence="2" id="KW-0812">Transmembrane</keyword>